<dbReference type="InterPro" id="IPR009081">
    <property type="entry name" value="PP-bd_ACP"/>
</dbReference>
<dbReference type="PROSITE" id="PS00012">
    <property type="entry name" value="PHOSPHOPANTETHEINE"/>
    <property type="match status" value="1"/>
</dbReference>
<dbReference type="Pfam" id="PF00550">
    <property type="entry name" value="PP-binding"/>
    <property type="match status" value="1"/>
</dbReference>
<dbReference type="InterPro" id="IPR006162">
    <property type="entry name" value="Ppantetheine_attach_site"/>
</dbReference>
<dbReference type="InterPro" id="IPR042099">
    <property type="entry name" value="ANL_N_sf"/>
</dbReference>
<feature type="domain" description="Carrier" evidence="5">
    <location>
        <begin position="764"/>
        <end position="837"/>
    </location>
</feature>
<dbReference type="Gene3D" id="3.30.300.30">
    <property type="match status" value="2"/>
</dbReference>
<keyword evidence="1" id="KW-0596">Phosphopantetheine</keyword>
<dbReference type="InterPro" id="IPR020845">
    <property type="entry name" value="AMP-binding_CS"/>
</dbReference>
<dbReference type="PROSITE" id="PS50075">
    <property type="entry name" value="CARRIER"/>
    <property type="match status" value="1"/>
</dbReference>
<dbReference type="Proteomes" id="UP000829685">
    <property type="component" value="Unassembled WGS sequence"/>
</dbReference>
<evidence type="ECO:0000313" key="7">
    <source>
        <dbReference type="Proteomes" id="UP000829685"/>
    </source>
</evidence>
<dbReference type="Gene3D" id="3.30.559.10">
    <property type="entry name" value="Chloramphenicol acetyltransferase-like domain"/>
    <property type="match status" value="2"/>
</dbReference>
<dbReference type="PANTHER" id="PTHR45527">
    <property type="entry name" value="NONRIBOSOMAL PEPTIDE SYNTHETASE"/>
    <property type="match status" value="1"/>
</dbReference>
<organism evidence="6 7">
    <name type="scientific">Neoarthrinium moseri</name>
    <dbReference type="NCBI Taxonomy" id="1658444"/>
    <lineage>
        <taxon>Eukaryota</taxon>
        <taxon>Fungi</taxon>
        <taxon>Dikarya</taxon>
        <taxon>Ascomycota</taxon>
        <taxon>Pezizomycotina</taxon>
        <taxon>Sordariomycetes</taxon>
        <taxon>Xylariomycetidae</taxon>
        <taxon>Amphisphaeriales</taxon>
        <taxon>Apiosporaceae</taxon>
        <taxon>Neoarthrinium</taxon>
    </lineage>
</organism>
<dbReference type="SUPFAM" id="SSF56801">
    <property type="entry name" value="Acetyl-CoA synthetase-like"/>
    <property type="match status" value="1"/>
</dbReference>
<proteinExistence type="predicted"/>
<dbReference type="InterPro" id="IPR001242">
    <property type="entry name" value="Condensation_dom"/>
</dbReference>
<reference evidence="6" key="1">
    <citation type="submission" date="2021-03" db="EMBL/GenBank/DDBJ databases">
        <title>Revisited historic fungal species revealed as producer of novel bioactive compounds through whole genome sequencing and comparative genomics.</title>
        <authorList>
            <person name="Vignolle G.A."/>
            <person name="Hochenegger N."/>
            <person name="Mach R.L."/>
            <person name="Mach-Aigner A.R."/>
            <person name="Javad Rahimi M."/>
            <person name="Salim K.A."/>
            <person name="Chan C.M."/>
            <person name="Lim L.B.L."/>
            <person name="Cai F."/>
            <person name="Druzhinina I.S."/>
            <person name="U'Ren J.M."/>
            <person name="Derntl C."/>
        </authorList>
    </citation>
    <scope>NUCLEOTIDE SEQUENCE</scope>
    <source>
        <strain evidence="6">TUCIM 5799</strain>
    </source>
</reference>
<dbReference type="Gene3D" id="3.40.50.12780">
    <property type="entry name" value="N-terminal domain of ligase-like"/>
    <property type="match status" value="1"/>
</dbReference>
<evidence type="ECO:0000256" key="2">
    <source>
        <dbReference type="ARBA" id="ARBA00022553"/>
    </source>
</evidence>
<dbReference type="Gene3D" id="1.10.1200.10">
    <property type="entry name" value="ACP-like"/>
    <property type="match status" value="1"/>
</dbReference>
<dbReference type="PANTHER" id="PTHR45527:SF1">
    <property type="entry name" value="FATTY ACID SYNTHASE"/>
    <property type="match status" value="1"/>
</dbReference>
<evidence type="ECO:0000256" key="3">
    <source>
        <dbReference type="ARBA" id="ARBA00022598"/>
    </source>
</evidence>
<evidence type="ECO:0000313" key="6">
    <source>
        <dbReference type="EMBL" id="KAI1858626.1"/>
    </source>
</evidence>
<dbReference type="GO" id="GO:0044550">
    <property type="term" value="P:secondary metabolite biosynthetic process"/>
    <property type="evidence" value="ECO:0007669"/>
    <property type="project" value="TreeGrafter"/>
</dbReference>
<evidence type="ECO:0000256" key="4">
    <source>
        <dbReference type="SAM" id="MobiDB-lite"/>
    </source>
</evidence>
<dbReference type="Pfam" id="PF00501">
    <property type="entry name" value="AMP-binding"/>
    <property type="match status" value="1"/>
</dbReference>
<name>A0A9P9WDZ4_9PEZI</name>
<feature type="region of interest" description="Disordered" evidence="4">
    <location>
        <begin position="835"/>
        <end position="904"/>
    </location>
</feature>
<evidence type="ECO:0000256" key="1">
    <source>
        <dbReference type="ARBA" id="ARBA00022450"/>
    </source>
</evidence>
<keyword evidence="2" id="KW-0597">Phosphoprotein</keyword>
<dbReference type="GO" id="GO:0043041">
    <property type="term" value="P:amino acid activation for nonribosomal peptide biosynthetic process"/>
    <property type="evidence" value="ECO:0007669"/>
    <property type="project" value="TreeGrafter"/>
</dbReference>
<comment type="caution">
    <text evidence="6">The sequence shown here is derived from an EMBL/GenBank/DDBJ whole genome shotgun (WGS) entry which is preliminary data.</text>
</comment>
<dbReference type="InterPro" id="IPR036736">
    <property type="entry name" value="ACP-like_sf"/>
</dbReference>
<dbReference type="EMBL" id="JAFIMR010000036">
    <property type="protein sequence ID" value="KAI1858626.1"/>
    <property type="molecule type" value="Genomic_DNA"/>
</dbReference>
<dbReference type="InterPro" id="IPR045851">
    <property type="entry name" value="AMP-bd_C_sf"/>
</dbReference>
<gene>
    <name evidence="6" type="ORF">JX265_010719</name>
</gene>
<keyword evidence="3" id="KW-0436">Ligase</keyword>
<dbReference type="Gene3D" id="3.30.559.30">
    <property type="entry name" value="Nonribosomal peptide synthetase, condensation domain"/>
    <property type="match status" value="2"/>
</dbReference>
<dbReference type="InterPro" id="IPR000873">
    <property type="entry name" value="AMP-dep_synth/lig_dom"/>
</dbReference>
<feature type="compositionally biased region" description="Polar residues" evidence="4">
    <location>
        <begin position="867"/>
        <end position="894"/>
    </location>
</feature>
<keyword evidence="7" id="KW-1185">Reference proteome</keyword>
<evidence type="ECO:0000259" key="5">
    <source>
        <dbReference type="PROSITE" id="PS50075"/>
    </source>
</evidence>
<dbReference type="GO" id="GO:0005737">
    <property type="term" value="C:cytoplasm"/>
    <property type="evidence" value="ECO:0007669"/>
    <property type="project" value="TreeGrafter"/>
</dbReference>
<sequence length="1918" mass="208299">MAEMVDHIYRLEGKSSHASSLSQTYEPHILRGAWLLTLARYSAADVIQVKDIASAGSVELHTSADRPIHIFLEQVRKNMVGDACFTYGPVQTYPLAERCLKAGNINFMTAICHQTADLSQLVPCHIVLVIKDHGVNIFVDEALSSSKHDASLPKRIMGQFETVASKLQEAIPKSLIGNIDFMSPHDWEVAARDEIARPPRNRSTLHTMMLKNSSPGSQAIEAPDGSLTYAELDDASNIVARKLQQAGVARGSYVPLFFEKSRWHPVSVFACSKIGAPWVTIPIEMPSGRVQAIIDQLQDNGGRMSRVCLSSVRQRDLAASLIHTVIQVEEKLCSPTKANGIHTNHMVRGHNDSTSRAEEWGDVQPEDCAYVVFTSGTTGVPKGIAISQENICSFIPSWIKLRGHPGGPEIREGHILSYAWDVSVLEILVSLCTGSCLCILSEEERINDLGPSLARNGVTHLHITPSLSELLDPADLPALRHIHFAGEWTTQALVSRWLPRTEVLVTYGPAEITNECCGLRILHAAGFGNGCIGRPFGSRVYVVNPDNPHQRLPRGFVGEIIVEGPGVSAGYLGNPEATANTFVDNLTWAPAVDGQPRKFYRTGDLGYIDADGLFFCRGRKDSQVKIRGQRVELSEVEHHIKAFMPGGSSVVVDAATLRTGTTALTAFLQVDNSMLPASRYALVESLKSPLSAYLPPAFLPSSFLFVDRIPLGNTGKADRKKLRAMAEAAPMGLSATKLLEPNSAEPVALNASNDQTIITNGGLNDLEELLRELWALVLCLGADKITATSHFFGLGGDSVAAMKLVSMAKKKSISISSAQIFKTPTFQALVASIESTSQPPPTTQSTSPQNSHASKLAPFPARPLQAAGTQKSSNAISKSPTPLDSNANAYSGLQGSAGDGHNSLQISPMAKLEDTTTPALVVNGTGKSGPTKHSSDHEALLNGVLKDRRQGPETQKFNMNEIVASWAIEPECIEDVASATLIQQSSLTLSHLDNARNIMQWEFKLPSRTLHQRLLGAWQRVVDRNSVLRTRFFQSTAGLLQVVLADDFHWEVRRRVASAEARLHLRQKMAKTDGHLSDLVLFHAPGEDKQSLVWTVHRALVDEYAAKLIMNAVDKAYKGHVMPQLESFTSFSSMSASALITEAEKAYWETTLGRCHSVLFPTVSDLNLARVRATASLKRVVPGLCHATAALLRAAWALMVAKTTKTNDVVFGAVVNGRNDMRSMNVVGPLRNVVPVRLAVDPGVQVSDFIDQIHKDMATTKAFDQTPIAQLASISPMILRACQFQNILDIQILGSDTDDTGFEALSWAESVEQPFQKSAHALAIDCLVKPQGVHLVAQYDENIIKGEEVDQALAQFTDVLQRLASAPPGSTIQSILGKQSSVSHVDIAHIEECIRRWLPKDAECAVSSLVPPNSAPMLVAFISSDADVTDLAFASLTTQVRDRLEEELPVNMVPSAFYRMPSPTQHRNRPGTQANRTAPPTFPEWVLAQLPVDPAVIQDLTPATPFQTEIIGGMIQTPGAGTFLRRYPILPEMDYDRLSKAWDLVCAAMPCMRTRVIWSSKENSGCLVTLSTSTELEVGYYDSLPAAEAWINTLRVEAGTLGSALARAAVVHVAGHPPTFVYAMSHCVYDRDSLDVVWNALCDGYWSGLVPQTLLPYRYLMDHLGGIDLAPAREFWSGYLDGAPPTVFPTNPAPDYMTRPASSVSLAIPLLRSHGSVVTTATLVRAAWGLTIGSYTGSTDVVFRALLSGRTVDLDEIDRVCGPTLTNVPIRIRTTDQSLSVAEFLEKIQVDGADILEHETIGLGAIAELNAEAGHICRSFNNHLVVHPVEAPSKSRPLPLGQESIIMDMTGYVAFVLTCSLDTEQVVASTIHDPVVIDDVAAREVLVKFHGFLAALASAETKGGLTVGALISKQDQSR</sequence>
<dbReference type="SUPFAM" id="SSF47336">
    <property type="entry name" value="ACP-like"/>
    <property type="match status" value="1"/>
</dbReference>
<protein>
    <recommendedName>
        <fullName evidence="5">Carrier domain-containing protein</fullName>
    </recommendedName>
</protein>
<dbReference type="InterPro" id="IPR023213">
    <property type="entry name" value="CAT-like_dom_sf"/>
</dbReference>
<dbReference type="GO" id="GO:0016874">
    <property type="term" value="F:ligase activity"/>
    <property type="evidence" value="ECO:0007669"/>
    <property type="project" value="UniProtKB-KW"/>
</dbReference>
<dbReference type="PROSITE" id="PS00455">
    <property type="entry name" value="AMP_BINDING"/>
    <property type="match status" value="1"/>
</dbReference>
<dbReference type="GO" id="GO:0031177">
    <property type="term" value="F:phosphopantetheine binding"/>
    <property type="evidence" value="ECO:0007669"/>
    <property type="project" value="TreeGrafter"/>
</dbReference>
<accession>A0A9P9WDZ4</accession>
<dbReference type="SUPFAM" id="SSF52777">
    <property type="entry name" value="CoA-dependent acyltransferases"/>
    <property type="match status" value="4"/>
</dbReference>
<dbReference type="CDD" id="cd05918">
    <property type="entry name" value="A_NRPS_SidN3_like"/>
    <property type="match status" value="1"/>
</dbReference>
<dbReference type="Pfam" id="PF00668">
    <property type="entry name" value="Condensation"/>
    <property type="match status" value="2"/>
</dbReference>